<evidence type="ECO:0000256" key="7">
    <source>
        <dbReference type="ARBA" id="ARBA00031828"/>
    </source>
</evidence>
<comment type="similarity">
    <text evidence="2">Belongs to the GmhB family.</text>
</comment>
<keyword evidence="4" id="KW-0479">Metal-binding</keyword>
<dbReference type="InterPro" id="IPR036412">
    <property type="entry name" value="HAD-like_sf"/>
</dbReference>
<organism evidence="8 9">
    <name type="scientific">Virgibacillus chiguensis</name>
    <dbReference type="NCBI Taxonomy" id="411959"/>
    <lineage>
        <taxon>Bacteria</taxon>
        <taxon>Bacillati</taxon>
        <taxon>Bacillota</taxon>
        <taxon>Bacilli</taxon>
        <taxon>Bacillales</taxon>
        <taxon>Bacillaceae</taxon>
        <taxon>Virgibacillus</taxon>
    </lineage>
</organism>
<dbReference type="GO" id="GO:0005975">
    <property type="term" value="P:carbohydrate metabolic process"/>
    <property type="evidence" value="ECO:0007669"/>
    <property type="project" value="InterPro"/>
</dbReference>
<dbReference type="InterPro" id="IPR006543">
    <property type="entry name" value="Histidinol-phos"/>
</dbReference>
<protein>
    <recommendedName>
        <fullName evidence="7">D,D-heptose 1,7-bisphosphate phosphatase</fullName>
    </recommendedName>
</protein>
<evidence type="ECO:0000313" key="8">
    <source>
        <dbReference type="EMBL" id="SHH21295.1"/>
    </source>
</evidence>
<dbReference type="InterPro" id="IPR004446">
    <property type="entry name" value="Heptose_bisP_phosphatase"/>
</dbReference>
<name>A0A1M5R4H0_9BACI</name>
<keyword evidence="3" id="KW-0963">Cytoplasm</keyword>
<dbReference type="EMBL" id="FQXD01000005">
    <property type="protein sequence ID" value="SHH21295.1"/>
    <property type="molecule type" value="Genomic_DNA"/>
</dbReference>
<dbReference type="PANTHER" id="PTHR42891">
    <property type="entry name" value="D-GLYCERO-BETA-D-MANNO-HEPTOSE-1,7-BISPHOSPHATE 7-PHOSPHATASE"/>
    <property type="match status" value="1"/>
</dbReference>
<dbReference type="RefSeq" id="WP_073007180.1">
    <property type="nucleotide sequence ID" value="NZ_FQXD01000005.1"/>
</dbReference>
<dbReference type="OrthoDB" id="9801899at2"/>
<dbReference type="Proteomes" id="UP000184079">
    <property type="component" value="Unassembled WGS sequence"/>
</dbReference>
<dbReference type="NCBIfam" id="TIGR01662">
    <property type="entry name" value="HAD-SF-IIIA"/>
    <property type="match status" value="1"/>
</dbReference>
<dbReference type="GO" id="GO:0016791">
    <property type="term" value="F:phosphatase activity"/>
    <property type="evidence" value="ECO:0007669"/>
    <property type="project" value="InterPro"/>
</dbReference>
<dbReference type="Pfam" id="PF13242">
    <property type="entry name" value="Hydrolase_like"/>
    <property type="match status" value="1"/>
</dbReference>
<evidence type="ECO:0000256" key="5">
    <source>
        <dbReference type="ARBA" id="ARBA00022801"/>
    </source>
</evidence>
<dbReference type="PANTHER" id="PTHR42891:SF1">
    <property type="entry name" value="D-GLYCERO-BETA-D-MANNO-HEPTOSE-1,7-BISPHOSPHATE 7-PHOSPHATASE"/>
    <property type="match status" value="1"/>
</dbReference>
<keyword evidence="5" id="KW-0378">Hydrolase</keyword>
<dbReference type="Gene3D" id="3.40.50.1000">
    <property type="entry name" value="HAD superfamily/HAD-like"/>
    <property type="match status" value="1"/>
</dbReference>
<dbReference type="InterPro" id="IPR023214">
    <property type="entry name" value="HAD_sf"/>
</dbReference>
<dbReference type="AlphaFoldDB" id="A0A1M5R4H0"/>
<accession>A0A1M5R4H0</accession>
<dbReference type="GO" id="GO:0005737">
    <property type="term" value="C:cytoplasm"/>
    <property type="evidence" value="ECO:0007669"/>
    <property type="project" value="UniProtKB-SubCell"/>
</dbReference>
<dbReference type="GO" id="GO:0046872">
    <property type="term" value="F:metal ion binding"/>
    <property type="evidence" value="ECO:0007669"/>
    <property type="project" value="UniProtKB-KW"/>
</dbReference>
<dbReference type="InterPro" id="IPR006549">
    <property type="entry name" value="HAD-SF_hydro_IIIA"/>
</dbReference>
<keyword evidence="9" id="KW-1185">Reference proteome</keyword>
<evidence type="ECO:0000313" key="9">
    <source>
        <dbReference type="Proteomes" id="UP000184079"/>
    </source>
</evidence>
<proteinExistence type="inferred from homology"/>
<evidence type="ECO:0000256" key="1">
    <source>
        <dbReference type="ARBA" id="ARBA00004496"/>
    </source>
</evidence>
<evidence type="ECO:0000256" key="4">
    <source>
        <dbReference type="ARBA" id="ARBA00022723"/>
    </source>
</evidence>
<dbReference type="NCBIfam" id="TIGR01656">
    <property type="entry name" value="Histidinol-ppas"/>
    <property type="match status" value="1"/>
</dbReference>
<gene>
    <name evidence="8" type="ORF">SAMN05421807_10518</name>
</gene>
<comment type="subcellular location">
    <subcellularLocation>
        <location evidence="1">Cytoplasm</location>
    </subcellularLocation>
</comment>
<reference evidence="9" key="1">
    <citation type="submission" date="2016-11" db="EMBL/GenBank/DDBJ databases">
        <authorList>
            <person name="Varghese N."/>
            <person name="Submissions S."/>
        </authorList>
    </citation>
    <scope>NUCLEOTIDE SEQUENCE [LARGE SCALE GENOMIC DNA]</scope>
    <source>
        <strain evidence="9">CGMCC 1.6496</strain>
    </source>
</reference>
<evidence type="ECO:0000256" key="3">
    <source>
        <dbReference type="ARBA" id="ARBA00022490"/>
    </source>
</evidence>
<dbReference type="CDD" id="cd07503">
    <property type="entry name" value="HAD_HisB-N"/>
    <property type="match status" value="1"/>
</dbReference>
<evidence type="ECO:0000256" key="2">
    <source>
        <dbReference type="ARBA" id="ARBA00005628"/>
    </source>
</evidence>
<sequence>MQSSAVFLDRDGVINDVLSDRVTFVNQPKDFFLLPGVGEAIKQFNMLDYAVFVVTNQGGIGLGYMTEKDLTNVHQRMTEELAIHGAVIDAVAYCPHKPHAGCACRKPHPTMIERLAKKYQIDLPTSYMIGDRHVDMETGKKAGVTSILVGGREEDMRDADMVFPDLSYVATYLTGFQVRYKGKKASSARNELKK</sequence>
<evidence type="ECO:0000256" key="6">
    <source>
        <dbReference type="ARBA" id="ARBA00023277"/>
    </source>
</evidence>
<keyword evidence="6" id="KW-0119">Carbohydrate metabolism</keyword>
<dbReference type="SUPFAM" id="SSF56784">
    <property type="entry name" value="HAD-like"/>
    <property type="match status" value="1"/>
</dbReference>